<reference evidence="3" key="1">
    <citation type="submission" date="2023-06" db="EMBL/GenBank/DDBJ databases">
        <title>Genome-scale phylogeny and comparative genomics of the fungal order Sordariales.</title>
        <authorList>
            <consortium name="Lawrence Berkeley National Laboratory"/>
            <person name="Hensen N."/>
            <person name="Bonometti L."/>
            <person name="Westerberg I."/>
            <person name="Brannstrom I.O."/>
            <person name="Guillou S."/>
            <person name="Cros-Aarteil S."/>
            <person name="Calhoun S."/>
            <person name="Haridas S."/>
            <person name="Kuo A."/>
            <person name="Mondo S."/>
            <person name="Pangilinan J."/>
            <person name="Riley R."/>
            <person name="Labutti K."/>
            <person name="Andreopoulos B."/>
            <person name="Lipzen A."/>
            <person name="Chen C."/>
            <person name="Yanf M."/>
            <person name="Daum C."/>
            <person name="Ng V."/>
            <person name="Clum A."/>
            <person name="Steindorff A."/>
            <person name="Ohm R."/>
            <person name="Martin F."/>
            <person name="Silar P."/>
            <person name="Natvig D."/>
            <person name="Lalanne C."/>
            <person name="Gautier V."/>
            <person name="Ament-Velasquez S.L."/>
            <person name="Kruys A."/>
            <person name="Hutchinson M.I."/>
            <person name="Powell A.J."/>
            <person name="Barry K."/>
            <person name="Miller A.N."/>
            <person name="Grigoriev I.V."/>
            <person name="Debuchy R."/>
            <person name="Gladieux P."/>
            <person name="Thoren M.H."/>
            <person name="Johannesson H."/>
        </authorList>
    </citation>
    <scope>NUCLEOTIDE SEQUENCE</scope>
    <source>
        <strain evidence="3">SMH2532-1</strain>
    </source>
</reference>
<protein>
    <submittedName>
        <fullName evidence="3">Alpha/Beta hydrolase protein</fullName>
    </submittedName>
</protein>
<keyword evidence="1 3" id="KW-0378">Hydrolase</keyword>
<dbReference type="PANTHER" id="PTHR48081:SF31">
    <property type="entry name" value="STERYL ACETYL HYDROLASE MUG81-RELATED"/>
    <property type="match status" value="1"/>
</dbReference>
<evidence type="ECO:0000313" key="4">
    <source>
        <dbReference type="Proteomes" id="UP001174936"/>
    </source>
</evidence>
<dbReference type="InterPro" id="IPR050300">
    <property type="entry name" value="GDXG_lipolytic_enzyme"/>
</dbReference>
<accession>A0AA39XXU7</accession>
<dbReference type="Gene3D" id="3.40.50.1820">
    <property type="entry name" value="alpha/beta hydrolase"/>
    <property type="match status" value="1"/>
</dbReference>
<feature type="domain" description="Alpha/beta hydrolase fold-3" evidence="2">
    <location>
        <begin position="124"/>
        <end position="367"/>
    </location>
</feature>
<evidence type="ECO:0000259" key="2">
    <source>
        <dbReference type="Pfam" id="PF07859"/>
    </source>
</evidence>
<dbReference type="InterPro" id="IPR029058">
    <property type="entry name" value="AB_hydrolase_fold"/>
</dbReference>
<dbReference type="InterPro" id="IPR013094">
    <property type="entry name" value="AB_hydrolase_3"/>
</dbReference>
<gene>
    <name evidence="3" type="ORF">B0T16DRAFT_496404</name>
</gene>
<dbReference type="PANTHER" id="PTHR48081">
    <property type="entry name" value="AB HYDROLASE SUPERFAMILY PROTEIN C4A8.06C"/>
    <property type="match status" value="1"/>
</dbReference>
<sequence length="393" mass="42354">MVSQLSATEIASLACRLLFLFPLVLPFNILRTCLLAASRGLNPLRHYPTVGIYRTLLTTFTHRQAQSLLPLSSKAYTKWMVAKHKGYPPSVASKVFTVDIDPVPGSAASLLWIGDRKTATKFVLLAHGGGFYLPLDKGHLEWALQCFVQGTTERSLETSDVAVAMLDYSLAPGAVYPAQLIEASQAAKYLLSPREGGGHGIPPGRLLVGGDSAGGTITAGLVSHLGHAHPRAEGIELAEPLAGVFLVSPWVGGCLGRQAGLSSWRENGKRDMLTIEVIRGLEKMVFEGTEWERERMEGKGWGLPLDVDASWLEGVESVVRKVYVTVGELEVMRDQGVECARRLEKVGRGSKMEVVLDVLEGQAHEFIVLEAGAGKGGPALGKMSDWVKSAFGV</sequence>
<name>A0AA39XXU7_9PEZI</name>
<dbReference type="Pfam" id="PF07859">
    <property type="entry name" value="Abhydrolase_3"/>
    <property type="match status" value="1"/>
</dbReference>
<dbReference type="EMBL" id="JAULSV010000006">
    <property type="protein sequence ID" value="KAK0641755.1"/>
    <property type="molecule type" value="Genomic_DNA"/>
</dbReference>
<dbReference type="SUPFAM" id="SSF53474">
    <property type="entry name" value="alpha/beta-Hydrolases"/>
    <property type="match status" value="1"/>
</dbReference>
<evidence type="ECO:0000313" key="3">
    <source>
        <dbReference type="EMBL" id="KAK0641755.1"/>
    </source>
</evidence>
<keyword evidence="4" id="KW-1185">Reference proteome</keyword>
<comment type="caution">
    <text evidence="3">The sequence shown here is derived from an EMBL/GenBank/DDBJ whole genome shotgun (WGS) entry which is preliminary data.</text>
</comment>
<proteinExistence type="predicted"/>
<dbReference type="GO" id="GO:0016787">
    <property type="term" value="F:hydrolase activity"/>
    <property type="evidence" value="ECO:0007669"/>
    <property type="project" value="UniProtKB-KW"/>
</dbReference>
<organism evidence="3 4">
    <name type="scientific">Cercophora newfieldiana</name>
    <dbReference type="NCBI Taxonomy" id="92897"/>
    <lineage>
        <taxon>Eukaryota</taxon>
        <taxon>Fungi</taxon>
        <taxon>Dikarya</taxon>
        <taxon>Ascomycota</taxon>
        <taxon>Pezizomycotina</taxon>
        <taxon>Sordariomycetes</taxon>
        <taxon>Sordariomycetidae</taxon>
        <taxon>Sordariales</taxon>
        <taxon>Lasiosphaeriaceae</taxon>
        <taxon>Cercophora</taxon>
    </lineage>
</organism>
<dbReference type="Proteomes" id="UP001174936">
    <property type="component" value="Unassembled WGS sequence"/>
</dbReference>
<dbReference type="AlphaFoldDB" id="A0AA39XXU7"/>
<evidence type="ECO:0000256" key="1">
    <source>
        <dbReference type="ARBA" id="ARBA00022801"/>
    </source>
</evidence>